<evidence type="ECO:0000256" key="1">
    <source>
        <dbReference type="SAM" id="MobiDB-lite"/>
    </source>
</evidence>
<organism evidence="2 3">
    <name type="scientific">Hebeloma cylindrosporum</name>
    <dbReference type="NCBI Taxonomy" id="76867"/>
    <lineage>
        <taxon>Eukaryota</taxon>
        <taxon>Fungi</taxon>
        <taxon>Dikarya</taxon>
        <taxon>Basidiomycota</taxon>
        <taxon>Agaricomycotina</taxon>
        <taxon>Agaricomycetes</taxon>
        <taxon>Agaricomycetidae</taxon>
        <taxon>Agaricales</taxon>
        <taxon>Agaricineae</taxon>
        <taxon>Hymenogastraceae</taxon>
        <taxon>Hebeloma</taxon>
    </lineage>
</organism>
<proteinExistence type="predicted"/>
<sequence>METRPNTGAGRNHDPDSGGEVEVQSHDKKTQGETVDKEFEIMHSYPPKKTVNGSSRNYRWMSEIDHFPLCMSMKQNEYEAE</sequence>
<feature type="region of interest" description="Disordered" evidence="1">
    <location>
        <begin position="1"/>
        <end position="37"/>
    </location>
</feature>
<reference evidence="2 3" key="1">
    <citation type="submission" date="2014-04" db="EMBL/GenBank/DDBJ databases">
        <authorList>
            <consortium name="DOE Joint Genome Institute"/>
            <person name="Kuo A."/>
            <person name="Gay G."/>
            <person name="Dore J."/>
            <person name="Kohler A."/>
            <person name="Nagy L.G."/>
            <person name="Floudas D."/>
            <person name="Copeland A."/>
            <person name="Barry K.W."/>
            <person name="Cichocki N."/>
            <person name="Veneault-Fourrey C."/>
            <person name="LaButti K."/>
            <person name="Lindquist E.A."/>
            <person name="Lipzen A."/>
            <person name="Lundell T."/>
            <person name="Morin E."/>
            <person name="Murat C."/>
            <person name="Sun H."/>
            <person name="Tunlid A."/>
            <person name="Henrissat B."/>
            <person name="Grigoriev I.V."/>
            <person name="Hibbett D.S."/>
            <person name="Martin F."/>
            <person name="Nordberg H.P."/>
            <person name="Cantor M.N."/>
            <person name="Hua S.X."/>
        </authorList>
    </citation>
    <scope>NUCLEOTIDE SEQUENCE [LARGE SCALE GENOMIC DNA]</scope>
    <source>
        <strain evidence="3">h7</strain>
    </source>
</reference>
<keyword evidence="3" id="KW-1185">Reference proteome</keyword>
<feature type="compositionally biased region" description="Basic and acidic residues" evidence="1">
    <location>
        <begin position="23"/>
        <end position="37"/>
    </location>
</feature>
<evidence type="ECO:0000313" key="2">
    <source>
        <dbReference type="EMBL" id="KIM47237.1"/>
    </source>
</evidence>
<gene>
    <name evidence="2" type="ORF">M413DRAFT_440722</name>
</gene>
<dbReference type="EMBL" id="KN831770">
    <property type="protein sequence ID" value="KIM47237.1"/>
    <property type="molecule type" value="Genomic_DNA"/>
</dbReference>
<accession>A0A0C2Z205</accession>
<dbReference type="HOGENOM" id="CLU_2574146_0_0_1"/>
<dbReference type="AlphaFoldDB" id="A0A0C2Z205"/>
<dbReference type="Proteomes" id="UP000053424">
    <property type="component" value="Unassembled WGS sequence"/>
</dbReference>
<evidence type="ECO:0000313" key="3">
    <source>
        <dbReference type="Proteomes" id="UP000053424"/>
    </source>
</evidence>
<reference evidence="3" key="2">
    <citation type="submission" date="2015-01" db="EMBL/GenBank/DDBJ databases">
        <title>Evolutionary Origins and Diversification of the Mycorrhizal Mutualists.</title>
        <authorList>
            <consortium name="DOE Joint Genome Institute"/>
            <consortium name="Mycorrhizal Genomics Consortium"/>
            <person name="Kohler A."/>
            <person name="Kuo A."/>
            <person name="Nagy L.G."/>
            <person name="Floudas D."/>
            <person name="Copeland A."/>
            <person name="Barry K.W."/>
            <person name="Cichocki N."/>
            <person name="Veneault-Fourrey C."/>
            <person name="LaButti K."/>
            <person name="Lindquist E.A."/>
            <person name="Lipzen A."/>
            <person name="Lundell T."/>
            <person name="Morin E."/>
            <person name="Murat C."/>
            <person name="Riley R."/>
            <person name="Ohm R."/>
            <person name="Sun H."/>
            <person name="Tunlid A."/>
            <person name="Henrissat B."/>
            <person name="Grigoriev I.V."/>
            <person name="Hibbett D.S."/>
            <person name="Martin F."/>
        </authorList>
    </citation>
    <scope>NUCLEOTIDE SEQUENCE [LARGE SCALE GENOMIC DNA]</scope>
    <source>
        <strain evidence="3">h7</strain>
    </source>
</reference>
<name>A0A0C2Z205_HEBCY</name>
<protein>
    <submittedName>
        <fullName evidence="2">Uncharacterized protein</fullName>
    </submittedName>
</protein>